<dbReference type="InterPro" id="IPR008969">
    <property type="entry name" value="CarboxyPept-like_regulatory"/>
</dbReference>
<dbReference type="SUPFAM" id="SSF49464">
    <property type="entry name" value="Carboxypeptidase regulatory domain-like"/>
    <property type="match status" value="1"/>
</dbReference>
<organism evidence="1">
    <name type="scientific">marine sediment metagenome</name>
    <dbReference type="NCBI Taxonomy" id="412755"/>
    <lineage>
        <taxon>unclassified sequences</taxon>
        <taxon>metagenomes</taxon>
        <taxon>ecological metagenomes</taxon>
    </lineage>
</organism>
<protein>
    <submittedName>
        <fullName evidence="1">Uncharacterized protein</fullName>
    </submittedName>
</protein>
<proteinExistence type="predicted"/>
<comment type="caution">
    <text evidence="1">The sequence shown here is derived from an EMBL/GenBank/DDBJ whole genome shotgun (WGS) entry which is preliminary data.</text>
</comment>
<evidence type="ECO:0000313" key="1">
    <source>
        <dbReference type="EMBL" id="KKM66714.1"/>
    </source>
</evidence>
<dbReference type="AlphaFoldDB" id="A0A0F9JA98"/>
<name>A0A0F9JA98_9ZZZZ</name>
<gene>
    <name evidence="1" type="ORF">LCGC14_1478390</name>
</gene>
<accession>A0A0F9JA98</accession>
<reference evidence="1" key="1">
    <citation type="journal article" date="2015" name="Nature">
        <title>Complex archaea that bridge the gap between prokaryotes and eukaryotes.</title>
        <authorList>
            <person name="Spang A."/>
            <person name="Saw J.H."/>
            <person name="Jorgensen S.L."/>
            <person name="Zaremba-Niedzwiedzka K."/>
            <person name="Martijn J."/>
            <person name="Lind A.E."/>
            <person name="van Eijk R."/>
            <person name="Schleper C."/>
            <person name="Guy L."/>
            <person name="Ettema T.J."/>
        </authorList>
    </citation>
    <scope>NUCLEOTIDE SEQUENCE</scope>
</reference>
<sequence>MKLKLLLIFTIFITEVAVSQTQDTIRGRVISSITKYEPNGTVYVIEKGTTNGSIADSLGLFELVPIKDKEKYNLEISAGYYEKLDYEYLSEWTKRTKPKSIVVSATCDLDSVMQDWRKTEIKLYLIGGIVPIANSKSDNRFEKKYKMKYFDFGCEPLEVYECIEKYNKRAIMFLDLKYKGKWRKKVRKDVIGLN</sequence>
<dbReference type="EMBL" id="LAZR01010476">
    <property type="protein sequence ID" value="KKM66714.1"/>
    <property type="molecule type" value="Genomic_DNA"/>
</dbReference>